<proteinExistence type="predicted"/>
<dbReference type="Proteomes" id="UP000441586">
    <property type="component" value="Unassembled WGS sequence"/>
</dbReference>
<accession>A0A6A4REU3</accession>
<gene>
    <name evidence="1" type="ORF">GP644_19620</name>
</gene>
<evidence type="ECO:0000313" key="1">
    <source>
        <dbReference type="EMBL" id="KAE9627377.1"/>
    </source>
</evidence>
<organism evidence="1 2">
    <name type="scientific">Parasedimentitalea maritima</name>
    <dbReference type="NCBI Taxonomy" id="2578117"/>
    <lineage>
        <taxon>Bacteria</taxon>
        <taxon>Pseudomonadati</taxon>
        <taxon>Pseudomonadota</taxon>
        <taxon>Alphaproteobacteria</taxon>
        <taxon>Rhodobacterales</taxon>
        <taxon>Paracoccaceae</taxon>
        <taxon>Parasedimentitalea</taxon>
    </lineage>
</organism>
<protein>
    <submittedName>
        <fullName evidence="1">Uncharacterized protein</fullName>
    </submittedName>
</protein>
<reference evidence="1 2" key="1">
    <citation type="submission" date="2019-12" db="EMBL/GenBank/DDBJ databases">
        <authorList>
            <person name="Zhang Y.-J."/>
        </authorList>
    </citation>
    <scope>NUCLEOTIDE SEQUENCE [LARGE SCALE GENOMIC DNA]</scope>
    <source>
        <strain evidence="1 2">H18S-6</strain>
    </source>
</reference>
<name>A0A6A4REU3_9RHOB</name>
<comment type="caution">
    <text evidence="1">The sequence shown here is derived from an EMBL/GenBank/DDBJ whole genome shotgun (WGS) entry which is preliminary data.</text>
</comment>
<sequence>MISAVSGSISVYKPVQRTVKAAMIQADTIASLEKDKEIIRTSIAAKTVEDQRQKYLQTEYVGPAREAARQAALGGARAQLLLTPHVGPARAEARLTALGKAPNGAVVLQSDAQDLRSGCYAGPKPVSAIQADQQYRLALGVLS</sequence>
<evidence type="ECO:0000313" key="2">
    <source>
        <dbReference type="Proteomes" id="UP000441586"/>
    </source>
</evidence>
<dbReference type="AlphaFoldDB" id="A0A6A4REU3"/>
<dbReference type="EMBL" id="WSFO01000013">
    <property type="protein sequence ID" value="KAE9627377.1"/>
    <property type="molecule type" value="Genomic_DNA"/>
</dbReference>
<dbReference type="RefSeq" id="WP_158981202.1">
    <property type="nucleotide sequence ID" value="NZ_WSFO01000013.1"/>
</dbReference>